<gene>
    <name evidence="7" type="ORF">GII30_01045</name>
</gene>
<dbReference type="Pfam" id="PF13353">
    <property type="entry name" value="Fer4_12"/>
    <property type="match status" value="1"/>
</dbReference>
<keyword evidence="5" id="KW-0408">Iron</keyword>
<organism evidence="7">
    <name type="scientific">Gordonia amarae</name>
    <dbReference type="NCBI Taxonomy" id="36821"/>
    <lineage>
        <taxon>Bacteria</taxon>
        <taxon>Bacillati</taxon>
        <taxon>Actinomycetota</taxon>
        <taxon>Actinomycetes</taxon>
        <taxon>Mycobacteriales</taxon>
        <taxon>Gordoniaceae</taxon>
        <taxon>Gordonia</taxon>
    </lineage>
</organism>
<reference evidence="7" key="1">
    <citation type="journal article" date="2021" name="Nat. Microbiol.">
        <title>Cocultivation of an ultrasmall environmental parasitic bacterium with lytic ability against bacteria associated with wastewater foams.</title>
        <authorList>
            <person name="Batinovic S."/>
            <person name="Rose J.J.A."/>
            <person name="Ratcliffe J."/>
            <person name="Seviour R.J."/>
            <person name="Petrovski S."/>
        </authorList>
    </citation>
    <scope>NUCLEOTIDE SEQUENCE</scope>
    <source>
        <strain evidence="7">CON44</strain>
    </source>
</reference>
<dbReference type="PANTHER" id="PTHR30352:SF2">
    <property type="entry name" value="ANAEROBIC RIBONUCLEOSIDE-TRIPHOSPHATE REDUCTASE-ACTIVATING PROTEIN"/>
    <property type="match status" value="1"/>
</dbReference>
<evidence type="ECO:0000256" key="6">
    <source>
        <dbReference type="ARBA" id="ARBA00023014"/>
    </source>
</evidence>
<protein>
    <submittedName>
        <fullName evidence="7">4Fe-4S cluster-binding domain-containing protein</fullName>
    </submittedName>
</protein>
<dbReference type="SFLD" id="SFLDG01066">
    <property type="entry name" value="organic_radical-activating_enz"/>
    <property type="match status" value="1"/>
</dbReference>
<dbReference type="GO" id="GO:0043365">
    <property type="term" value="F:[formate-C-acetyltransferase]-activating enzyme activity"/>
    <property type="evidence" value="ECO:0007669"/>
    <property type="project" value="InterPro"/>
</dbReference>
<proteinExistence type="predicted"/>
<evidence type="ECO:0000313" key="7">
    <source>
        <dbReference type="EMBL" id="QHN37955.1"/>
    </source>
</evidence>
<dbReference type="EMBL" id="CP045810">
    <property type="protein sequence ID" value="QHN37955.1"/>
    <property type="molecule type" value="Genomic_DNA"/>
</dbReference>
<dbReference type="SFLD" id="SFLDG01063">
    <property type="entry name" value="activating_enzymes__group_1"/>
    <property type="match status" value="1"/>
</dbReference>
<dbReference type="InterPro" id="IPR058240">
    <property type="entry name" value="rSAM_sf"/>
</dbReference>
<dbReference type="Gene3D" id="3.20.20.70">
    <property type="entry name" value="Aldolase class I"/>
    <property type="match status" value="1"/>
</dbReference>
<dbReference type="InterPro" id="IPR034457">
    <property type="entry name" value="Organic_radical-activating"/>
</dbReference>
<keyword evidence="2" id="KW-0004">4Fe-4S</keyword>
<dbReference type="SUPFAM" id="SSF102114">
    <property type="entry name" value="Radical SAM enzymes"/>
    <property type="match status" value="1"/>
</dbReference>
<comment type="cofactor">
    <cofactor evidence="1">
        <name>[4Fe-4S] cluster</name>
        <dbReference type="ChEBI" id="CHEBI:49883"/>
    </cofactor>
</comment>
<keyword evidence="4" id="KW-0479">Metal-binding</keyword>
<dbReference type="GO" id="GO:0004748">
    <property type="term" value="F:ribonucleoside-diphosphate reductase activity, thioredoxin disulfide as acceptor"/>
    <property type="evidence" value="ECO:0007669"/>
    <property type="project" value="TreeGrafter"/>
</dbReference>
<evidence type="ECO:0000256" key="4">
    <source>
        <dbReference type="ARBA" id="ARBA00022723"/>
    </source>
</evidence>
<evidence type="ECO:0000256" key="1">
    <source>
        <dbReference type="ARBA" id="ARBA00001966"/>
    </source>
</evidence>
<evidence type="ECO:0000256" key="5">
    <source>
        <dbReference type="ARBA" id="ARBA00023004"/>
    </source>
</evidence>
<dbReference type="RefSeq" id="WP_005192016.1">
    <property type="nucleotide sequence ID" value="NZ_CP045804.1"/>
</dbReference>
<dbReference type="SFLD" id="SFLDF00299">
    <property type="entry name" value="anaerobic_ribonucleoside-triph"/>
    <property type="match status" value="1"/>
</dbReference>
<accession>A0A857KEX8</accession>
<dbReference type="InterPro" id="IPR012837">
    <property type="entry name" value="NrdG"/>
</dbReference>
<evidence type="ECO:0000256" key="3">
    <source>
        <dbReference type="ARBA" id="ARBA00022691"/>
    </source>
</evidence>
<keyword evidence="3" id="KW-0949">S-adenosyl-L-methionine</keyword>
<evidence type="ECO:0000256" key="2">
    <source>
        <dbReference type="ARBA" id="ARBA00022485"/>
    </source>
</evidence>
<name>A0A857KEX8_9ACTN</name>
<dbReference type="InterPro" id="IPR007197">
    <property type="entry name" value="rSAM"/>
</dbReference>
<keyword evidence="6" id="KW-0411">Iron-sulfur</keyword>
<dbReference type="GO" id="GO:0051539">
    <property type="term" value="F:4 iron, 4 sulfur cluster binding"/>
    <property type="evidence" value="ECO:0007669"/>
    <property type="project" value="UniProtKB-KW"/>
</dbReference>
<dbReference type="GO" id="GO:0046872">
    <property type="term" value="F:metal ion binding"/>
    <property type="evidence" value="ECO:0007669"/>
    <property type="project" value="UniProtKB-KW"/>
</dbReference>
<dbReference type="AlphaFoldDB" id="A0A857KEX8"/>
<dbReference type="InterPro" id="IPR013785">
    <property type="entry name" value="Aldolase_TIM"/>
</dbReference>
<dbReference type="SFLD" id="SFLDS00029">
    <property type="entry name" value="Radical_SAM"/>
    <property type="match status" value="1"/>
</dbReference>
<dbReference type="PANTHER" id="PTHR30352">
    <property type="entry name" value="PYRUVATE FORMATE-LYASE-ACTIVATING ENZYME"/>
    <property type="match status" value="1"/>
</dbReference>
<sequence length="210" mass="22414">MISDRTIRVGAVVDDTVAEGPGRRFAVWVQGCSIRCPGCFNPHLWGAKGGTGIGAAELAERALAVPGIDGVTLLGGEPFEQARPLADFASRLAAQGLSVMTFSGFTYRELNGAGAPDGAAELLSATDLLVSGPYLSGQPDLRRPWVGSTNQEFHFLTDRLRHVEAGLADLPDRIEVRVTASGEVTVNGWADLDQLDTLLADDFRRRNRPA</sequence>